<dbReference type="InterPro" id="IPR043129">
    <property type="entry name" value="ATPase_NBD"/>
</dbReference>
<reference evidence="7" key="1">
    <citation type="journal article" date="2019" name="Int. J. Syst. Evol. Microbiol.">
        <title>The Global Catalogue of Microorganisms (GCM) 10K type strain sequencing project: providing services to taxonomists for standard genome sequencing and annotation.</title>
        <authorList>
            <consortium name="The Broad Institute Genomics Platform"/>
            <consortium name="The Broad Institute Genome Sequencing Center for Infectious Disease"/>
            <person name="Wu L."/>
            <person name="Ma J."/>
        </authorList>
    </citation>
    <scope>NUCLEOTIDE SEQUENCE [LARGE SCALE GENOMIC DNA]</scope>
    <source>
        <strain evidence="7">WYCCWR 13023</strain>
    </source>
</reference>
<dbReference type="SUPFAM" id="SSF53067">
    <property type="entry name" value="Actin-like ATPase domain"/>
    <property type="match status" value="2"/>
</dbReference>
<comment type="similarity">
    <text evidence="1">Belongs to the FGGY kinase family.</text>
</comment>
<protein>
    <submittedName>
        <fullName evidence="6">FGGY-family carbohydrate kinase</fullName>
        <ecNumber evidence="6">2.7.1.-</ecNumber>
    </submittedName>
</protein>
<organism evidence="6 7">
    <name type="scientific">Flavobacterium branchiicola</name>
    <dbReference type="NCBI Taxonomy" id="1114875"/>
    <lineage>
        <taxon>Bacteria</taxon>
        <taxon>Pseudomonadati</taxon>
        <taxon>Bacteroidota</taxon>
        <taxon>Flavobacteriia</taxon>
        <taxon>Flavobacteriales</taxon>
        <taxon>Flavobacteriaceae</taxon>
        <taxon>Flavobacterium</taxon>
    </lineage>
</organism>
<dbReference type="EMBL" id="JBHSGV010000002">
    <property type="protein sequence ID" value="MFC4746640.1"/>
    <property type="molecule type" value="Genomic_DNA"/>
</dbReference>
<evidence type="ECO:0000256" key="1">
    <source>
        <dbReference type="ARBA" id="ARBA00009156"/>
    </source>
</evidence>
<dbReference type="InterPro" id="IPR018484">
    <property type="entry name" value="FGGY_N"/>
</dbReference>
<dbReference type="InterPro" id="IPR018485">
    <property type="entry name" value="FGGY_C"/>
</dbReference>
<evidence type="ECO:0000259" key="5">
    <source>
        <dbReference type="Pfam" id="PF02782"/>
    </source>
</evidence>
<evidence type="ECO:0000256" key="3">
    <source>
        <dbReference type="ARBA" id="ARBA00022777"/>
    </source>
</evidence>
<name>A0ABV9PC74_9FLAO</name>
<evidence type="ECO:0000256" key="2">
    <source>
        <dbReference type="ARBA" id="ARBA00022679"/>
    </source>
</evidence>
<evidence type="ECO:0000259" key="4">
    <source>
        <dbReference type="Pfam" id="PF00370"/>
    </source>
</evidence>
<keyword evidence="2 6" id="KW-0808">Transferase</keyword>
<dbReference type="CDD" id="cd07779">
    <property type="entry name" value="ASKHA_NBD_FGGY_YgcE-like"/>
    <property type="match status" value="1"/>
</dbReference>
<keyword evidence="7" id="KW-1185">Reference proteome</keyword>
<sequence>MNEQYFISIDNGSQSTKVYIINSKGEVIHSEIEPLKPMLFRKTGYVEHPDDDLWDSIKVALIRLMKNFKGDVSLIKGVGLCTIRCCRVFMKKDGNLAAPVMSWMDVRAYESFEDSDEIAYTCPTTGYITHRLTGELKDTAANAFQWQFPVDMETWNWSEDQNVINNFKIPKEKLLQLQMPGTVLGTVNKAAAEQTGLPEGLPVVATANDKAVEALGAGLIDSSRGLFSLGTYITSMVVGSENRPAHDNYFTNLSCIPNRYLFESGGVRRGMWLISWFRDLIGEELNSKAKEKGISPEQVLEQEALKVPVGSDGLMIVPDWLAPAYQSYRKGVMIGFNGLQGRGHIYRAILEGIAFTLNNHYQLMNKTLGHNPEKIIISGGGANSDLFMQIFADISGTPVVRNEMSGSAALGAAICTAVATGCYPDFETAVKQMVKEKDEFLPNLDTHNRYKQINEKVYSNLPLLLENTLKEMQKLEVE</sequence>
<feature type="domain" description="Carbohydrate kinase FGGY N-terminal" evidence="4">
    <location>
        <begin position="5"/>
        <end position="113"/>
    </location>
</feature>
<evidence type="ECO:0000313" key="6">
    <source>
        <dbReference type="EMBL" id="MFC4746640.1"/>
    </source>
</evidence>
<dbReference type="EC" id="2.7.1.-" evidence="6"/>
<keyword evidence="3 6" id="KW-0418">Kinase</keyword>
<proteinExistence type="inferred from homology"/>
<dbReference type="Pfam" id="PF00370">
    <property type="entry name" value="FGGY_N"/>
    <property type="match status" value="2"/>
</dbReference>
<dbReference type="InterPro" id="IPR050406">
    <property type="entry name" value="FGGY_Carb_Kinase"/>
</dbReference>
<gene>
    <name evidence="6" type="ORF">ACFO5S_04260</name>
</gene>
<dbReference type="InterPro" id="IPR000577">
    <property type="entry name" value="Carb_kinase_FGGY"/>
</dbReference>
<dbReference type="Proteomes" id="UP001595935">
    <property type="component" value="Unassembled WGS sequence"/>
</dbReference>
<dbReference type="PIRSF" id="PIRSF000538">
    <property type="entry name" value="GlpK"/>
    <property type="match status" value="1"/>
</dbReference>
<dbReference type="Gene3D" id="3.30.420.40">
    <property type="match status" value="3"/>
</dbReference>
<dbReference type="RefSeq" id="WP_213256424.1">
    <property type="nucleotide sequence ID" value="NZ_JAGYWA010000002.1"/>
</dbReference>
<evidence type="ECO:0000313" key="7">
    <source>
        <dbReference type="Proteomes" id="UP001595935"/>
    </source>
</evidence>
<dbReference type="Pfam" id="PF02782">
    <property type="entry name" value="FGGY_C"/>
    <property type="match status" value="1"/>
</dbReference>
<dbReference type="GO" id="GO:0016301">
    <property type="term" value="F:kinase activity"/>
    <property type="evidence" value="ECO:0007669"/>
    <property type="project" value="UniProtKB-KW"/>
</dbReference>
<comment type="caution">
    <text evidence="6">The sequence shown here is derived from an EMBL/GenBank/DDBJ whole genome shotgun (WGS) entry which is preliminary data.</text>
</comment>
<feature type="domain" description="Carbohydrate kinase FGGY N-terminal" evidence="4">
    <location>
        <begin position="124"/>
        <end position="216"/>
    </location>
</feature>
<dbReference type="PANTHER" id="PTHR43095">
    <property type="entry name" value="SUGAR KINASE"/>
    <property type="match status" value="1"/>
</dbReference>
<accession>A0ABV9PC74</accession>
<dbReference type="PANTHER" id="PTHR43095:SF5">
    <property type="entry name" value="XYLULOSE KINASE"/>
    <property type="match status" value="1"/>
</dbReference>
<feature type="domain" description="Carbohydrate kinase FGGY C-terminal" evidence="5">
    <location>
        <begin position="227"/>
        <end position="419"/>
    </location>
</feature>